<dbReference type="Proteomes" id="UP000190341">
    <property type="component" value="Unassembled WGS sequence"/>
</dbReference>
<name>A0A1T5JGJ6_9GAMM</name>
<proteinExistence type="predicted"/>
<dbReference type="RefSeq" id="WP_079723155.1">
    <property type="nucleotide sequence ID" value="NZ_BMCL01000003.1"/>
</dbReference>
<evidence type="ECO:0000256" key="1">
    <source>
        <dbReference type="SAM" id="MobiDB-lite"/>
    </source>
</evidence>
<keyword evidence="3" id="KW-1185">Reference proteome</keyword>
<reference evidence="2 3" key="1">
    <citation type="submission" date="2017-02" db="EMBL/GenBank/DDBJ databases">
        <authorList>
            <person name="Peterson S.W."/>
        </authorList>
    </citation>
    <scope>NUCLEOTIDE SEQUENCE [LARGE SCALE GENOMIC DNA]</scope>
    <source>
        <strain evidence="2 3">P15</strain>
    </source>
</reference>
<dbReference type="OrthoDB" id="8888603at2"/>
<evidence type="ECO:0000313" key="3">
    <source>
        <dbReference type="Proteomes" id="UP000190341"/>
    </source>
</evidence>
<feature type="region of interest" description="Disordered" evidence="1">
    <location>
        <begin position="82"/>
        <end position="106"/>
    </location>
</feature>
<accession>A0A1T5JGJ6</accession>
<protein>
    <submittedName>
        <fullName evidence="2">Uncharacterized protein</fullName>
    </submittedName>
</protein>
<gene>
    <name evidence="2" type="ORF">SAMN06296058_0782</name>
</gene>
<dbReference type="AlphaFoldDB" id="A0A1T5JGJ6"/>
<dbReference type="EMBL" id="FUZV01000001">
    <property type="protein sequence ID" value="SKC50494.1"/>
    <property type="molecule type" value="Genomic_DNA"/>
</dbReference>
<dbReference type="STRING" id="428993.SAMN06296058_0782"/>
<organism evidence="2 3">
    <name type="scientific">Pseudoxanthomonas indica</name>
    <dbReference type="NCBI Taxonomy" id="428993"/>
    <lineage>
        <taxon>Bacteria</taxon>
        <taxon>Pseudomonadati</taxon>
        <taxon>Pseudomonadota</taxon>
        <taxon>Gammaproteobacteria</taxon>
        <taxon>Lysobacterales</taxon>
        <taxon>Lysobacteraceae</taxon>
        <taxon>Pseudoxanthomonas</taxon>
    </lineage>
</organism>
<evidence type="ECO:0000313" key="2">
    <source>
        <dbReference type="EMBL" id="SKC50494.1"/>
    </source>
</evidence>
<sequence>MSQYLELDAASLLKRVAEQVPPALRANVVVIGSIATAWAFRDVSGTHSVATKDIDLLLRPAIDAVATAETLGQELLEDGWAPQFTHGREPGNANTPDDDLPALRLSPPESKDGWFVELLAEPPHGQATRKHWRRFQTGLGVFGLPSFRYMRVAVHGAEETEFGLRVATPARMALAHLLEHADPDRTPISNLPGGPPRFTKDVGRATSLWWLAREQSAMAGEVWKREWSETLTALYPDESAEMKAAARSGLASIADYLRDAHAIALNGVLAPHGTTLDAWRRAYATLLHLIDQL</sequence>